<dbReference type="InterPro" id="IPR036637">
    <property type="entry name" value="Phosphohistidine_dom_sf"/>
</dbReference>
<feature type="domain" description="PEP-utilising enzyme mobile" evidence="1">
    <location>
        <begin position="247"/>
        <end position="317"/>
    </location>
</feature>
<dbReference type="InterPro" id="IPR051549">
    <property type="entry name" value="PEP_Utilizing_Enz"/>
</dbReference>
<dbReference type="PANTHER" id="PTHR43615:SF1">
    <property type="entry name" value="PPDK_N DOMAIN-CONTAINING PROTEIN"/>
    <property type="match status" value="1"/>
</dbReference>
<keyword evidence="2" id="KW-0418">Kinase</keyword>
<organism evidence="2 3">
    <name type="scientific">Arthrobacter crystallopoietes BAB-32</name>
    <dbReference type="NCBI Taxonomy" id="1246476"/>
    <lineage>
        <taxon>Bacteria</taxon>
        <taxon>Bacillati</taxon>
        <taxon>Actinomycetota</taxon>
        <taxon>Actinomycetes</taxon>
        <taxon>Micrococcales</taxon>
        <taxon>Micrococcaceae</taxon>
        <taxon>Crystallibacter</taxon>
    </lineage>
</organism>
<name>N1UWX8_9MICC</name>
<sequence>PQELARAYRNGTLPETARRQLRTFLAEYGHRAVAEIDLGVPRWSEDPAHIINVIANYLRLQDPEQAPDRQFARAAAQADAKIADLVQGSKARGRLRSRLIAYGLHRARGSAGMREYPKFRLIVALAALRRQLQHVGDELVAAGAIADADDVFFLDLAEARVGLRGAELQGITVERRRNYAREMRRRHIPRLLLSDGTDVEAAMAATATTTTAGAHLPPGTLTGAPASAGTITGTARVVLDPAGARLEPGEILVAPSTDPGWTPLFLTAGALVMEMGGPVSHGAVVAREYGIPAVVGVPFATTRIATGDRITVDGAAGTIIPNGATGPDTT</sequence>
<comment type="caution">
    <text evidence="2">The sequence shown here is derived from an EMBL/GenBank/DDBJ whole genome shotgun (WGS) entry which is preliminary data.</text>
</comment>
<dbReference type="SUPFAM" id="SSF52009">
    <property type="entry name" value="Phosphohistidine domain"/>
    <property type="match status" value="1"/>
</dbReference>
<accession>N1UWX8</accession>
<keyword evidence="2" id="KW-0670">Pyruvate</keyword>
<dbReference type="AlphaFoldDB" id="N1UWX8"/>
<feature type="non-terminal residue" evidence="2">
    <location>
        <position position="1"/>
    </location>
</feature>
<evidence type="ECO:0000313" key="3">
    <source>
        <dbReference type="Proteomes" id="UP000010729"/>
    </source>
</evidence>
<evidence type="ECO:0000259" key="1">
    <source>
        <dbReference type="Pfam" id="PF00391"/>
    </source>
</evidence>
<dbReference type="EMBL" id="ANPE02000304">
    <property type="protein sequence ID" value="EMY32259.1"/>
    <property type="molecule type" value="Genomic_DNA"/>
</dbReference>
<reference evidence="2 3" key="1">
    <citation type="journal article" date="2013" name="Genome Announc.">
        <title>Draft Genome Sequence of Arthrobacter crystallopoietes Strain BAB-32, Revealing Genes for Bioremediation.</title>
        <authorList>
            <person name="Joshi M.N."/>
            <person name="Pandit A.S."/>
            <person name="Sharma A."/>
            <person name="Pandya R.V."/>
            <person name="Desai S.M."/>
            <person name="Saxena A.K."/>
            <person name="Bagatharia S.B."/>
        </authorList>
    </citation>
    <scope>NUCLEOTIDE SEQUENCE [LARGE SCALE GENOMIC DNA]</scope>
    <source>
        <strain evidence="2 3">BAB-32</strain>
    </source>
</reference>
<dbReference type="GO" id="GO:0016301">
    <property type="term" value="F:kinase activity"/>
    <property type="evidence" value="ECO:0007669"/>
    <property type="project" value="UniProtKB-KW"/>
</dbReference>
<protein>
    <submittedName>
        <fullName evidence="2">PEP/pyruvate-binding pyruvate phosphate dikinase</fullName>
    </submittedName>
</protein>
<dbReference type="Gene3D" id="3.50.30.10">
    <property type="entry name" value="Phosphohistidine domain"/>
    <property type="match status" value="1"/>
</dbReference>
<keyword evidence="2" id="KW-0808">Transferase</keyword>
<evidence type="ECO:0000313" key="2">
    <source>
        <dbReference type="EMBL" id="EMY32259.1"/>
    </source>
</evidence>
<dbReference type="PANTHER" id="PTHR43615">
    <property type="entry name" value="PHOSPHOENOLPYRUVATE SYNTHASE-RELATED"/>
    <property type="match status" value="1"/>
</dbReference>
<gene>
    <name evidence="2" type="ORF">D477_021083</name>
</gene>
<dbReference type="RefSeq" id="WP_005275095.1">
    <property type="nucleotide sequence ID" value="NZ_ANPE02000304.1"/>
</dbReference>
<dbReference type="Pfam" id="PF00391">
    <property type="entry name" value="PEP-utilizers"/>
    <property type="match status" value="1"/>
</dbReference>
<proteinExistence type="predicted"/>
<dbReference type="InterPro" id="IPR008279">
    <property type="entry name" value="PEP-util_enz_mobile_dom"/>
</dbReference>
<dbReference type="Proteomes" id="UP000010729">
    <property type="component" value="Unassembled WGS sequence"/>
</dbReference>
<keyword evidence="3" id="KW-1185">Reference proteome</keyword>